<evidence type="ECO:0000256" key="1">
    <source>
        <dbReference type="SAM" id="Phobius"/>
    </source>
</evidence>
<organism evidence="2 3">
    <name type="scientific">Brachybacterium hainanense</name>
    <dbReference type="NCBI Taxonomy" id="1541174"/>
    <lineage>
        <taxon>Bacteria</taxon>
        <taxon>Bacillati</taxon>
        <taxon>Actinomycetota</taxon>
        <taxon>Actinomycetes</taxon>
        <taxon>Micrococcales</taxon>
        <taxon>Dermabacteraceae</taxon>
        <taxon>Brachybacterium</taxon>
    </lineage>
</organism>
<name>A0ABV6RCE1_9MICO</name>
<keyword evidence="3" id="KW-1185">Reference proteome</keyword>
<dbReference type="RefSeq" id="WP_376979350.1">
    <property type="nucleotide sequence ID" value="NZ_JBHLSV010000006.1"/>
</dbReference>
<protein>
    <submittedName>
        <fullName evidence="2">Uncharacterized protein</fullName>
    </submittedName>
</protein>
<comment type="caution">
    <text evidence="2">The sequence shown here is derived from an EMBL/GenBank/DDBJ whole genome shotgun (WGS) entry which is preliminary data.</text>
</comment>
<dbReference type="Proteomes" id="UP001589793">
    <property type="component" value="Unassembled WGS sequence"/>
</dbReference>
<keyword evidence="1" id="KW-1133">Transmembrane helix</keyword>
<keyword evidence="1" id="KW-0812">Transmembrane</keyword>
<evidence type="ECO:0000313" key="2">
    <source>
        <dbReference type="EMBL" id="MFC0673628.1"/>
    </source>
</evidence>
<reference evidence="2 3" key="1">
    <citation type="submission" date="2024-09" db="EMBL/GenBank/DDBJ databases">
        <authorList>
            <person name="Sun Q."/>
            <person name="Mori K."/>
        </authorList>
    </citation>
    <scope>NUCLEOTIDE SEQUENCE [LARGE SCALE GENOMIC DNA]</scope>
    <source>
        <strain evidence="2 3">CICC 10874</strain>
    </source>
</reference>
<dbReference type="EMBL" id="JBHLSV010000006">
    <property type="protein sequence ID" value="MFC0673628.1"/>
    <property type="molecule type" value="Genomic_DNA"/>
</dbReference>
<sequence length="102" mass="10928">MEWVIIAGVLVGMLVLPGIAAVVILVTALTSRDRARAVRDADSILAEVFDDSDQVEYLVHRSSVPRDLVIVGAEERGYVLADEGSASSGGTVQMLRFRRASA</sequence>
<keyword evidence="1" id="KW-0472">Membrane</keyword>
<accession>A0ABV6RCE1</accession>
<gene>
    <name evidence="2" type="ORF">ACFFF6_06645</name>
</gene>
<proteinExistence type="predicted"/>
<feature type="transmembrane region" description="Helical" evidence="1">
    <location>
        <begin position="6"/>
        <end position="29"/>
    </location>
</feature>
<evidence type="ECO:0000313" key="3">
    <source>
        <dbReference type="Proteomes" id="UP001589793"/>
    </source>
</evidence>